<dbReference type="InterPro" id="IPR016161">
    <property type="entry name" value="Ald_DH/histidinol_DH"/>
</dbReference>
<proteinExistence type="inferred from homology"/>
<dbReference type="InterPro" id="IPR015590">
    <property type="entry name" value="Aldehyde_DH_dom"/>
</dbReference>
<gene>
    <name evidence="6" type="ORF">NIIDNTM18_43380</name>
</gene>
<dbReference type="SUPFAM" id="SSF53720">
    <property type="entry name" value="ALDH-like"/>
    <property type="match status" value="1"/>
</dbReference>
<dbReference type="Proteomes" id="UP000515734">
    <property type="component" value="Chromosome"/>
</dbReference>
<name>A0A6S6PEJ0_9MYCO</name>
<keyword evidence="2 4" id="KW-0560">Oxidoreductase</keyword>
<dbReference type="CDD" id="cd07103">
    <property type="entry name" value="ALDH_F5_SSADH_GabD"/>
    <property type="match status" value="1"/>
</dbReference>
<dbReference type="FunFam" id="3.40.309.10:FF:000004">
    <property type="entry name" value="Succinate-semialdehyde dehydrogenase I"/>
    <property type="match status" value="1"/>
</dbReference>
<dbReference type="FunFam" id="3.40.605.10:FF:000026">
    <property type="entry name" value="Aldehyde dehydrogenase, putative"/>
    <property type="match status" value="1"/>
</dbReference>
<dbReference type="PANTHER" id="PTHR43353">
    <property type="entry name" value="SUCCINATE-SEMIALDEHYDE DEHYDROGENASE, MITOCHONDRIAL"/>
    <property type="match status" value="1"/>
</dbReference>
<protein>
    <submittedName>
        <fullName evidence="6">NAD-dependent succinate-semialdehyde dehydrogenase</fullName>
    </submittedName>
</protein>
<feature type="active site" evidence="3">
    <location>
        <position position="255"/>
    </location>
</feature>
<dbReference type="PROSITE" id="PS00687">
    <property type="entry name" value="ALDEHYDE_DEHYDR_GLU"/>
    <property type="match status" value="1"/>
</dbReference>
<reference evidence="6 7" key="1">
    <citation type="submission" date="2020-07" db="EMBL/GenBank/DDBJ databases">
        <title>Complete genome sequence of Mycolicibacterium litorale like strain isolated from cardiac implantable electronic device infection.</title>
        <authorList>
            <person name="Fukano H."/>
            <person name="Miyama H."/>
            <person name="Hoshino Y."/>
        </authorList>
    </citation>
    <scope>NUCLEOTIDE SEQUENCE [LARGE SCALE GENOMIC DNA]</scope>
    <source>
        <strain evidence="6 7">NIIDNTM18</strain>
    </source>
</reference>
<comment type="similarity">
    <text evidence="1 4">Belongs to the aldehyde dehydrogenase family.</text>
</comment>
<sequence length="482" mass="50565">MDTTALLKSVPTGLWIGGEERQAKSTFNVLDPSDDQVIATVGDATPEDAVAALDAACAVQAEWAATPARKRGEILRSVFETLTARADDIAALMTLEMGKVFAESKGEVTYGAEFFRWFAEEAVRIGGRYTPSPAGTGRIIVTKQAVGPCYAITPWNFPLAMGTRKMGPAFAAGCTMIVKPAQETPLTMLYLAKLCDEAGLPKGVLSVLPTSDPGGVTGALIDDGRLRKLTFTGSTGVGKALVKQSADKLLRTSMELGGNAPFIVFDDADVDAAVEGALLAKMRNGGEACTAANRFHVANAVREEFTEKLVKRMSEYTLGKGLDESSKLGPLINSKQLQKVTELVSDAVSRGATVAVGGVAPGGPGNFYPATVLADVPADARILKEEVFGPVAPITGFDTEDEGVAAANDTEYGLAAYVYTQSLDRALRVAEAIESGMVGVNRGVISDAAAPFGGIKESGFGREGGTEGIEEYLDTKYIALTK</sequence>
<dbReference type="GO" id="GO:0009450">
    <property type="term" value="P:gamma-aminobutyric acid catabolic process"/>
    <property type="evidence" value="ECO:0007669"/>
    <property type="project" value="TreeGrafter"/>
</dbReference>
<evidence type="ECO:0000313" key="7">
    <source>
        <dbReference type="Proteomes" id="UP000515734"/>
    </source>
</evidence>
<dbReference type="InterPro" id="IPR016163">
    <property type="entry name" value="Ald_DH_C"/>
</dbReference>
<dbReference type="PANTHER" id="PTHR43353:SF5">
    <property type="entry name" value="SUCCINATE-SEMIALDEHYDE DEHYDROGENASE, MITOCHONDRIAL"/>
    <property type="match status" value="1"/>
</dbReference>
<dbReference type="RefSeq" id="WP_185292820.1">
    <property type="nucleotide sequence ID" value="NZ_AP023287.1"/>
</dbReference>
<evidence type="ECO:0000256" key="3">
    <source>
        <dbReference type="PROSITE-ProRule" id="PRU10007"/>
    </source>
</evidence>
<dbReference type="GO" id="GO:0004777">
    <property type="term" value="F:succinate-semialdehyde dehydrogenase (NAD+) activity"/>
    <property type="evidence" value="ECO:0007669"/>
    <property type="project" value="TreeGrafter"/>
</dbReference>
<dbReference type="AlphaFoldDB" id="A0A6S6PEJ0"/>
<dbReference type="Gene3D" id="3.40.309.10">
    <property type="entry name" value="Aldehyde Dehydrogenase, Chain A, domain 2"/>
    <property type="match status" value="1"/>
</dbReference>
<dbReference type="InterPro" id="IPR029510">
    <property type="entry name" value="Ald_DH_CS_GLU"/>
</dbReference>
<dbReference type="EMBL" id="AP023287">
    <property type="protein sequence ID" value="BCI55060.1"/>
    <property type="molecule type" value="Genomic_DNA"/>
</dbReference>
<dbReference type="InterPro" id="IPR050740">
    <property type="entry name" value="Aldehyde_DH_Superfamily"/>
</dbReference>
<dbReference type="InterPro" id="IPR016162">
    <property type="entry name" value="Ald_DH_N"/>
</dbReference>
<evidence type="ECO:0000256" key="4">
    <source>
        <dbReference type="RuleBase" id="RU003345"/>
    </source>
</evidence>
<evidence type="ECO:0000259" key="5">
    <source>
        <dbReference type="Pfam" id="PF00171"/>
    </source>
</evidence>
<accession>A0A6S6PEJ0</accession>
<evidence type="ECO:0000256" key="1">
    <source>
        <dbReference type="ARBA" id="ARBA00009986"/>
    </source>
</evidence>
<organism evidence="6 7">
    <name type="scientific">Mycolicibacterium litorale</name>
    <dbReference type="NCBI Taxonomy" id="758802"/>
    <lineage>
        <taxon>Bacteria</taxon>
        <taxon>Bacillati</taxon>
        <taxon>Actinomycetota</taxon>
        <taxon>Actinomycetes</taxon>
        <taxon>Mycobacteriales</taxon>
        <taxon>Mycobacteriaceae</taxon>
        <taxon>Mycolicibacterium</taxon>
    </lineage>
</organism>
<evidence type="ECO:0000313" key="6">
    <source>
        <dbReference type="EMBL" id="BCI55060.1"/>
    </source>
</evidence>
<dbReference type="FunFam" id="3.40.605.10:FF:000007">
    <property type="entry name" value="NAD/NADP-dependent betaine aldehyde dehydrogenase"/>
    <property type="match status" value="1"/>
</dbReference>
<feature type="domain" description="Aldehyde dehydrogenase" evidence="5">
    <location>
        <begin position="23"/>
        <end position="478"/>
    </location>
</feature>
<evidence type="ECO:0000256" key="2">
    <source>
        <dbReference type="ARBA" id="ARBA00023002"/>
    </source>
</evidence>
<dbReference type="Gene3D" id="3.40.605.10">
    <property type="entry name" value="Aldehyde Dehydrogenase, Chain A, domain 1"/>
    <property type="match status" value="1"/>
</dbReference>
<dbReference type="Pfam" id="PF00171">
    <property type="entry name" value="Aldedh"/>
    <property type="match status" value="1"/>
</dbReference>